<evidence type="ECO:0000256" key="2">
    <source>
        <dbReference type="ARBA" id="ARBA00022448"/>
    </source>
</evidence>
<dbReference type="Proteomes" id="UP000634136">
    <property type="component" value="Unassembled WGS sequence"/>
</dbReference>
<organism evidence="13 14">
    <name type="scientific">Senna tora</name>
    <dbReference type="NCBI Taxonomy" id="362788"/>
    <lineage>
        <taxon>Eukaryota</taxon>
        <taxon>Viridiplantae</taxon>
        <taxon>Streptophyta</taxon>
        <taxon>Embryophyta</taxon>
        <taxon>Tracheophyta</taxon>
        <taxon>Spermatophyta</taxon>
        <taxon>Magnoliopsida</taxon>
        <taxon>eudicotyledons</taxon>
        <taxon>Gunneridae</taxon>
        <taxon>Pentapetalae</taxon>
        <taxon>rosids</taxon>
        <taxon>fabids</taxon>
        <taxon>Fabales</taxon>
        <taxon>Fabaceae</taxon>
        <taxon>Caesalpinioideae</taxon>
        <taxon>Cassia clade</taxon>
        <taxon>Senna</taxon>
    </lineage>
</organism>
<keyword evidence="6 10" id="KW-1133">Transmembrane helix</keyword>
<dbReference type="AlphaFoldDB" id="A0A834SCW0"/>
<evidence type="ECO:0000256" key="9">
    <source>
        <dbReference type="ARBA" id="ARBA00038341"/>
    </source>
</evidence>
<comment type="subcellular location">
    <subcellularLocation>
        <location evidence="1">Membrane</location>
        <topology evidence="1">Multi-pass membrane protein</topology>
    </subcellularLocation>
</comment>
<evidence type="ECO:0000259" key="12">
    <source>
        <dbReference type="Pfam" id="PF23259"/>
    </source>
</evidence>
<keyword evidence="3" id="KW-0633">Potassium transport</keyword>
<dbReference type="InterPro" id="IPR038770">
    <property type="entry name" value="Na+/solute_symporter_sf"/>
</dbReference>
<feature type="transmembrane region" description="Helical" evidence="10">
    <location>
        <begin position="78"/>
        <end position="97"/>
    </location>
</feature>
<feature type="domain" description="Cation/H+ exchanger transmembrane" evidence="11">
    <location>
        <begin position="62"/>
        <end position="442"/>
    </location>
</feature>
<feature type="transmembrane region" description="Helical" evidence="10">
    <location>
        <begin position="177"/>
        <end position="200"/>
    </location>
</feature>
<feature type="transmembrane region" description="Helical" evidence="10">
    <location>
        <begin position="392"/>
        <end position="411"/>
    </location>
</feature>
<keyword evidence="5" id="KW-0630">Potassium</keyword>
<evidence type="ECO:0000313" key="13">
    <source>
        <dbReference type="EMBL" id="KAF7801745.1"/>
    </source>
</evidence>
<name>A0A834SCW0_9FABA</name>
<dbReference type="Gene3D" id="1.20.1530.20">
    <property type="match status" value="1"/>
</dbReference>
<evidence type="ECO:0000256" key="4">
    <source>
        <dbReference type="ARBA" id="ARBA00022692"/>
    </source>
</evidence>
<feature type="transmembrane region" description="Helical" evidence="10">
    <location>
        <begin position="109"/>
        <end position="131"/>
    </location>
</feature>
<dbReference type="PANTHER" id="PTHR32468">
    <property type="entry name" value="CATION/H + ANTIPORTER"/>
    <property type="match status" value="1"/>
</dbReference>
<keyword evidence="7" id="KW-0406">Ion transport</keyword>
<feature type="transmembrane region" description="Helical" evidence="10">
    <location>
        <begin position="423"/>
        <end position="446"/>
    </location>
</feature>
<feature type="transmembrane region" description="Helical" evidence="10">
    <location>
        <begin position="332"/>
        <end position="353"/>
    </location>
</feature>
<evidence type="ECO:0000256" key="8">
    <source>
        <dbReference type="ARBA" id="ARBA00023136"/>
    </source>
</evidence>
<evidence type="ECO:0000256" key="7">
    <source>
        <dbReference type="ARBA" id="ARBA00023065"/>
    </source>
</evidence>
<feature type="transmembrane region" description="Helical" evidence="10">
    <location>
        <begin position="286"/>
        <end position="312"/>
    </location>
</feature>
<dbReference type="GO" id="GO:0015297">
    <property type="term" value="F:antiporter activity"/>
    <property type="evidence" value="ECO:0007669"/>
    <property type="project" value="InterPro"/>
</dbReference>
<keyword evidence="8 10" id="KW-0472">Membrane</keyword>
<sequence>MDSDNIAAIMQRNSSNSNVHHNLTAMCTTVDRITSKGVFFNTNPFHFSFPLLLCQCALCSIVIHITSILLKPLRQPRVISQILAGIMLGPSGLARNASLREMIFPPRSFMIIDVISSVAFMYYFFLLGLQMDPWILHKIDKKTSAIGFSAVVVPMTLTAGSYFLFVNNFPNTDPRLIQSLPIITQVESVLAFPVIACILSELKLLYSDFGRIALSASTVSALPSVPLVVLALVSLHTPGDHFTTLTILSTGVTITIIIFFIIRPVVLWMISNHPEGQPIKESHSIFLFLGVLVSGFCSQVTGLHAYFGPLVLGMAIPEDSPLGTAIKEKLEFVVSWILMPMFFLRNGLVIDIFEVRFSSYLVVQYIALIAGIGKFIGSFVTSLYCQIPVRDAAALGLLLNAQGILELRLFEMVKVNKGITNEAYVIMCMSLVIVTAIITPLVRFLYDPSRKYVVYERRSVIQSKFNSELRLLVCAHDQQNVPTLINLLEALNPTKQSPLRIYLLHLVRQFHNSSSSSFAPIIHAFTNYGKENLGVLTLHPFTSMSPYNLNQHDDVCSIAIKKRTSLIIMPFLRSAQILNKNVLHKAPCSVAFLVDHGSSSSSFSSSLLFRVVVLFLGGPDDREALAIAARMATNSNINVTVIRLLENGNVNNIVHVNERRLDNEVVGQFRINMTGNIQVMYIEEVVMDGSGTVSVVRSLLEQNNYELVIVGRRHDKKSMLVSSLKDWRSEESELGVIGELLVYNDFASKATILVVQQHISFVKEQKAMYIQKKLTNPYSKHDVSVCTCKISIS</sequence>
<dbReference type="OrthoDB" id="1868135at2759"/>
<gene>
    <name evidence="13" type="ORF">G2W53_040856</name>
</gene>
<keyword evidence="14" id="KW-1185">Reference proteome</keyword>
<reference evidence="13" key="1">
    <citation type="submission" date="2020-09" db="EMBL/GenBank/DDBJ databases">
        <title>Genome-Enabled Discovery of Anthraquinone Biosynthesis in Senna tora.</title>
        <authorList>
            <person name="Kang S.-H."/>
            <person name="Pandey R.P."/>
            <person name="Lee C.-M."/>
            <person name="Sim J.-S."/>
            <person name="Jeong J.-T."/>
            <person name="Choi B.-S."/>
            <person name="Jung M."/>
            <person name="Ginzburg D."/>
            <person name="Zhao K."/>
            <person name="Won S.Y."/>
            <person name="Oh T.-J."/>
            <person name="Yu Y."/>
            <person name="Kim N.-H."/>
            <person name="Lee O.R."/>
            <person name="Lee T.-H."/>
            <person name="Bashyal P."/>
            <person name="Kim T.-S."/>
            <person name="Lee W.-H."/>
            <person name="Kawkins C."/>
            <person name="Kim C.-K."/>
            <person name="Kim J.S."/>
            <person name="Ahn B.O."/>
            <person name="Rhee S.Y."/>
            <person name="Sohng J.K."/>
        </authorList>
    </citation>
    <scope>NUCLEOTIDE SEQUENCE</scope>
    <source>
        <tissue evidence="13">Leaf</tissue>
    </source>
</reference>
<dbReference type="GO" id="GO:1902600">
    <property type="term" value="P:proton transmembrane transport"/>
    <property type="evidence" value="ECO:0007669"/>
    <property type="project" value="InterPro"/>
</dbReference>
<evidence type="ECO:0000256" key="1">
    <source>
        <dbReference type="ARBA" id="ARBA00004141"/>
    </source>
</evidence>
<evidence type="ECO:0000256" key="5">
    <source>
        <dbReference type="ARBA" id="ARBA00022958"/>
    </source>
</evidence>
<dbReference type="Pfam" id="PF00999">
    <property type="entry name" value="Na_H_Exchanger"/>
    <property type="match status" value="1"/>
</dbReference>
<feature type="transmembrane region" description="Helical" evidence="10">
    <location>
        <begin position="45"/>
        <end position="66"/>
    </location>
</feature>
<evidence type="ECO:0000256" key="6">
    <source>
        <dbReference type="ARBA" id="ARBA00022989"/>
    </source>
</evidence>
<dbReference type="GO" id="GO:0012505">
    <property type="term" value="C:endomembrane system"/>
    <property type="evidence" value="ECO:0007669"/>
    <property type="project" value="TreeGrafter"/>
</dbReference>
<dbReference type="InterPro" id="IPR057290">
    <property type="entry name" value="CHX17_C"/>
</dbReference>
<evidence type="ECO:0000256" key="10">
    <source>
        <dbReference type="SAM" id="Phobius"/>
    </source>
</evidence>
<feature type="domain" description="Cation/H(+) antiporter C-terminal" evidence="12">
    <location>
        <begin position="611"/>
        <end position="758"/>
    </location>
</feature>
<accession>A0A834SCW0</accession>
<feature type="transmembrane region" description="Helical" evidence="10">
    <location>
        <begin position="360"/>
        <end position="380"/>
    </location>
</feature>
<keyword evidence="2" id="KW-0813">Transport</keyword>
<feature type="transmembrane region" description="Helical" evidence="10">
    <location>
        <begin position="245"/>
        <end position="266"/>
    </location>
</feature>
<evidence type="ECO:0000256" key="3">
    <source>
        <dbReference type="ARBA" id="ARBA00022538"/>
    </source>
</evidence>
<feature type="transmembrane region" description="Helical" evidence="10">
    <location>
        <begin position="212"/>
        <end position="233"/>
    </location>
</feature>
<dbReference type="EMBL" id="JAAIUW010000013">
    <property type="protein sequence ID" value="KAF7801745.1"/>
    <property type="molecule type" value="Genomic_DNA"/>
</dbReference>
<feature type="transmembrane region" description="Helical" evidence="10">
    <location>
        <begin position="143"/>
        <end position="165"/>
    </location>
</feature>
<comment type="similarity">
    <text evidence="9">Belongs to the monovalent cation:proton antiporter 2 (CPA2) transporter (TC 2.A.37) family. CHX (TC 2.A.37.4) subfamily.</text>
</comment>
<dbReference type="PANTHER" id="PTHR32468:SF114">
    <property type="entry name" value="CATION_H+ EXCHANGER DOMAIN-CONTAINING PROTEIN"/>
    <property type="match status" value="1"/>
</dbReference>
<dbReference type="GO" id="GO:0006885">
    <property type="term" value="P:regulation of pH"/>
    <property type="evidence" value="ECO:0007669"/>
    <property type="project" value="TreeGrafter"/>
</dbReference>
<evidence type="ECO:0000259" key="11">
    <source>
        <dbReference type="Pfam" id="PF00999"/>
    </source>
</evidence>
<protein>
    <submittedName>
        <fullName evidence="13">Cation/H(+) antiporter 15-like isoform X1</fullName>
    </submittedName>
</protein>
<dbReference type="GO" id="GO:0006813">
    <property type="term" value="P:potassium ion transport"/>
    <property type="evidence" value="ECO:0007669"/>
    <property type="project" value="UniProtKB-KW"/>
</dbReference>
<dbReference type="Pfam" id="PF23259">
    <property type="entry name" value="CHX17_C"/>
    <property type="match status" value="1"/>
</dbReference>
<proteinExistence type="inferred from homology"/>
<comment type="caution">
    <text evidence="13">The sequence shown here is derived from an EMBL/GenBank/DDBJ whole genome shotgun (WGS) entry which is preliminary data.</text>
</comment>
<evidence type="ECO:0000313" key="14">
    <source>
        <dbReference type="Proteomes" id="UP000634136"/>
    </source>
</evidence>
<keyword evidence="4 10" id="KW-0812">Transmembrane</keyword>
<dbReference type="GO" id="GO:0016020">
    <property type="term" value="C:membrane"/>
    <property type="evidence" value="ECO:0007669"/>
    <property type="project" value="UniProtKB-SubCell"/>
</dbReference>
<dbReference type="InterPro" id="IPR050794">
    <property type="entry name" value="CPA2_transporter"/>
</dbReference>
<dbReference type="InterPro" id="IPR006153">
    <property type="entry name" value="Cation/H_exchanger_TM"/>
</dbReference>